<dbReference type="InParanoid" id="A0A078ABC5"/>
<protein>
    <recommendedName>
        <fullName evidence="4">SWIM-type domain-containing protein</fullName>
    </recommendedName>
</protein>
<keyword evidence="3" id="KW-1185">Reference proteome</keyword>
<gene>
    <name evidence="2" type="primary">Contig9340.g9980</name>
    <name evidence="2" type="ORF">STYLEM_7064</name>
</gene>
<evidence type="ECO:0000256" key="1">
    <source>
        <dbReference type="SAM" id="MobiDB-lite"/>
    </source>
</evidence>
<evidence type="ECO:0008006" key="4">
    <source>
        <dbReference type="Google" id="ProtNLM"/>
    </source>
</evidence>
<dbReference type="AlphaFoldDB" id="A0A078ABC5"/>
<name>A0A078ABC5_STYLE</name>
<dbReference type="EMBL" id="CCKQ01006771">
    <property type="protein sequence ID" value="CDW78093.1"/>
    <property type="molecule type" value="Genomic_DNA"/>
</dbReference>
<evidence type="ECO:0000313" key="2">
    <source>
        <dbReference type="EMBL" id="CDW78093.1"/>
    </source>
</evidence>
<dbReference type="Proteomes" id="UP000039865">
    <property type="component" value="Unassembled WGS sequence"/>
</dbReference>
<feature type="compositionally biased region" description="Polar residues" evidence="1">
    <location>
        <begin position="326"/>
        <end position="341"/>
    </location>
</feature>
<accession>A0A078ABC5</accession>
<feature type="region of interest" description="Disordered" evidence="1">
    <location>
        <begin position="320"/>
        <end position="341"/>
    </location>
</feature>
<evidence type="ECO:0000313" key="3">
    <source>
        <dbReference type="Proteomes" id="UP000039865"/>
    </source>
</evidence>
<reference evidence="2 3" key="1">
    <citation type="submission" date="2014-06" db="EMBL/GenBank/DDBJ databases">
        <authorList>
            <person name="Swart Estienne"/>
        </authorList>
    </citation>
    <scope>NUCLEOTIDE SEQUENCE [LARGE SCALE GENOMIC DNA]</scope>
    <source>
        <strain evidence="2 3">130c</strain>
    </source>
</reference>
<feature type="region of interest" description="Disordered" evidence="1">
    <location>
        <begin position="27"/>
        <end position="59"/>
    </location>
</feature>
<feature type="region of interest" description="Disordered" evidence="1">
    <location>
        <begin position="118"/>
        <end position="144"/>
    </location>
</feature>
<proteinExistence type="predicted"/>
<dbReference type="OrthoDB" id="10679544at2759"/>
<organism evidence="2 3">
    <name type="scientific">Stylonychia lemnae</name>
    <name type="common">Ciliate</name>
    <dbReference type="NCBI Taxonomy" id="5949"/>
    <lineage>
        <taxon>Eukaryota</taxon>
        <taxon>Sar</taxon>
        <taxon>Alveolata</taxon>
        <taxon>Ciliophora</taxon>
        <taxon>Intramacronucleata</taxon>
        <taxon>Spirotrichea</taxon>
        <taxon>Stichotrichia</taxon>
        <taxon>Sporadotrichida</taxon>
        <taxon>Oxytrichidae</taxon>
        <taxon>Stylonychinae</taxon>
        <taxon>Stylonychia</taxon>
    </lineage>
</organism>
<feature type="compositionally biased region" description="Low complexity" evidence="1">
    <location>
        <begin position="118"/>
        <end position="128"/>
    </location>
</feature>
<sequence length="804" mass="95248">MLFIGLEKDIELFRKKLQQQQFQDLIGEDDEEEDKQQSVEKPLTKKKLEKLNSQKAQQIRPPIEMSDIAMNEEYFDDIISLKSEESIIEVCKKKPRKEHITPQSIDDDDFDDLAFSQENSANKNNNSQAKRKRRPRNNQNNKPQRVFMSTKLNQEIFEKFQKFTISIDQVPDLANDGSQAMVLRCFKHHQYFQDKSALSKNDDEEFFDILKSIDKNQNLCPLTILIRTNIQGYWQIEKEITNLYLHEPLMHQMQQSTILKKRSMKEVNNLKFDEIVNRSKNNNNIGNMNNQNDFESEFQMDETNLNVNFKLKKNTNKYEFDPEVSTKPTMSPQTEQQISEDYPQPENNISLLSDKFFNSPTKNEPLSQNKKRQEIPYQVLNRGTVQEAQNVLVNVLDSTQFLNKVVNDVQLMQPPNNLNLKLNNKKNIFKKQNQLINQNSTNKLMKNEISPLIKTITKNEQEMGNDYSTKEEDTHKMIRYFKQYLSKGDFFRYETDQKNENQVKTMIISSESMKEKYLVYRDVVALAPCFQSQSNNRFNLFGIAIYVTQNDQASLEFALKNFLFYVGQLPKILIIERNSFAFEYYQNIINKFDFLKKDENELYKLIFSLPIIEDKEELDIKLKDLQKINFNQLDNLKDFLRKLQVDKQLWSLAYRDVQNQRIFTEELECSYSNEPKVVGANINQKLEQNFIFREFAQPYFTLYSLQRFKLQMQKANNYQLIETNIQMTDSIDENQGMARQWRVGNIEKKQLVFTVNLVPSGQFDEFDEEIDYLQCQCTFSQISGIPCSHEFWIQNCFYESTFQR</sequence>